<evidence type="ECO:0000313" key="1">
    <source>
        <dbReference type="EMBL" id="MFC4769540.1"/>
    </source>
</evidence>
<evidence type="ECO:0000313" key="2">
    <source>
        <dbReference type="Proteomes" id="UP001596002"/>
    </source>
</evidence>
<dbReference type="RefSeq" id="WP_380028182.1">
    <property type="nucleotide sequence ID" value="NZ_JBHSHC010000137.1"/>
</dbReference>
<proteinExistence type="predicted"/>
<gene>
    <name evidence="1" type="ORF">ACFO8Q_19610</name>
</gene>
<dbReference type="Proteomes" id="UP001596002">
    <property type="component" value="Unassembled WGS sequence"/>
</dbReference>
<keyword evidence="2" id="KW-1185">Reference proteome</keyword>
<organism evidence="1 2">
    <name type="scientific">Effusibacillus consociatus</name>
    <dbReference type="NCBI Taxonomy" id="1117041"/>
    <lineage>
        <taxon>Bacteria</taxon>
        <taxon>Bacillati</taxon>
        <taxon>Bacillota</taxon>
        <taxon>Bacilli</taxon>
        <taxon>Bacillales</taxon>
        <taxon>Alicyclobacillaceae</taxon>
        <taxon>Effusibacillus</taxon>
    </lineage>
</organism>
<accession>A0ABV9Q5R4</accession>
<name>A0ABV9Q5R4_9BACL</name>
<reference evidence="2" key="1">
    <citation type="journal article" date="2019" name="Int. J. Syst. Evol. Microbiol.">
        <title>The Global Catalogue of Microorganisms (GCM) 10K type strain sequencing project: providing services to taxonomists for standard genome sequencing and annotation.</title>
        <authorList>
            <consortium name="The Broad Institute Genomics Platform"/>
            <consortium name="The Broad Institute Genome Sequencing Center for Infectious Disease"/>
            <person name="Wu L."/>
            <person name="Ma J."/>
        </authorList>
    </citation>
    <scope>NUCLEOTIDE SEQUENCE [LARGE SCALE GENOMIC DNA]</scope>
    <source>
        <strain evidence="2">WYCCWR 12678</strain>
    </source>
</reference>
<comment type="caution">
    <text evidence="1">The sequence shown here is derived from an EMBL/GenBank/DDBJ whole genome shotgun (WGS) entry which is preliminary data.</text>
</comment>
<sequence>MPTDSAAQISNGVKKTEQSALLDEFSYELFYTLDMLDLLPKKWSDKPHAYEKWARELLAPLKRKNANFTEVLKDWQSRVIRSGLHPSYKISDTVRKMRFEQLDRFRIWCSNHQDIIQKNAHHLLTSLLARAFAYVFPVRTLSDFYTELHKGEADAFSTEVIEERFFSDVEERYQELKEQGRITPRLKEMARDHLLNKVGIYRERAMKKMNGGEEE</sequence>
<protein>
    <submittedName>
        <fullName evidence="1">Uncharacterized protein</fullName>
    </submittedName>
</protein>
<dbReference type="EMBL" id="JBHSHC010000137">
    <property type="protein sequence ID" value="MFC4769540.1"/>
    <property type="molecule type" value="Genomic_DNA"/>
</dbReference>